<dbReference type="Proteomes" id="UP001178354">
    <property type="component" value="Unassembled WGS sequence"/>
</dbReference>
<evidence type="ECO:0000256" key="6">
    <source>
        <dbReference type="ARBA" id="ARBA00023002"/>
    </source>
</evidence>
<dbReference type="PANTHER" id="PTHR43876">
    <property type="entry name" value="UBIQUINONE BIOSYNTHESIS MONOOXYGENASE COQ6, MITOCHONDRIAL"/>
    <property type="match status" value="1"/>
</dbReference>
<evidence type="ECO:0000256" key="3">
    <source>
        <dbReference type="ARBA" id="ARBA00005349"/>
    </source>
</evidence>
<evidence type="ECO:0000259" key="8">
    <source>
        <dbReference type="Pfam" id="PF01494"/>
    </source>
</evidence>
<protein>
    <submittedName>
        <fullName evidence="9">2-octaprenyl-6-methoxyphenyl hydroxylase</fullName>
        <ecNumber evidence="9">1.14.13.-</ecNumber>
    </submittedName>
</protein>
<accession>A0AAW8B2A6</accession>
<keyword evidence="5" id="KW-0274">FAD</keyword>
<comment type="pathway">
    <text evidence="2">Cofactor biosynthesis; ubiquinone biosynthesis.</text>
</comment>
<evidence type="ECO:0000313" key="9">
    <source>
        <dbReference type="EMBL" id="MDP1520635.1"/>
    </source>
</evidence>
<feature type="domain" description="FAD-binding" evidence="8">
    <location>
        <begin position="10"/>
        <end position="335"/>
    </location>
</feature>
<dbReference type="PRINTS" id="PR00420">
    <property type="entry name" value="RNGMNOXGNASE"/>
</dbReference>
<keyword evidence="4" id="KW-0285">Flavoprotein</keyword>
<comment type="cofactor">
    <cofactor evidence="1">
        <name>FAD</name>
        <dbReference type="ChEBI" id="CHEBI:57692"/>
    </cofactor>
</comment>
<name>A0AAW8B2A6_9GAMM</name>
<dbReference type="RefSeq" id="WP_305170205.1">
    <property type="nucleotide sequence ID" value="NZ_JAUUUU010000003.1"/>
</dbReference>
<evidence type="ECO:0000313" key="10">
    <source>
        <dbReference type="Proteomes" id="UP001178354"/>
    </source>
</evidence>
<dbReference type="InterPro" id="IPR011295">
    <property type="entry name" value="UbiH"/>
</dbReference>
<dbReference type="InterPro" id="IPR051205">
    <property type="entry name" value="UbiH/COQ6_monooxygenase"/>
</dbReference>
<comment type="similarity">
    <text evidence="3">Belongs to the UbiH/COQ6 family.</text>
</comment>
<dbReference type="SUPFAM" id="SSF51905">
    <property type="entry name" value="FAD/NAD(P)-binding domain"/>
    <property type="match status" value="1"/>
</dbReference>
<evidence type="ECO:0000256" key="7">
    <source>
        <dbReference type="ARBA" id="ARBA00023033"/>
    </source>
</evidence>
<dbReference type="AlphaFoldDB" id="A0AAW8B2A6"/>
<keyword evidence="6 9" id="KW-0560">Oxidoreductase</keyword>
<evidence type="ECO:0000256" key="5">
    <source>
        <dbReference type="ARBA" id="ARBA00022827"/>
    </source>
</evidence>
<reference evidence="9" key="1">
    <citation type="journal article" date="2010" name="Int. J. Syst. Evol. Microbiol.">
        <title>Porticoccus litoralis gen. nov., sp. nov., a gammaproteobacterium isolated from the Yellow Sea.</title>
        <authorList>
            <person name="Oh H.M."/>
            <person name="Kim H."/>
            <person name="Kim K.M."/>
            <person name="Min G.S."/>
            <person name="Cho J.C."/>
        </authorList>
    </citation>
    <scope>NUCLEOTIDE SEQUENCE</scope>
    <source>
        <strain evidence="9">DSM 25064</strain>
    </source>
</reference>
<dbReference type="NCBIfam" id="TIGR01988">
    <property type="entry name" value="Ubi-OHases"/>
    <property type="match status" value="1"/>
</dbReference>
<evidence type="ECO:0000256" key="1">
    <source>
        <dbReference type="ARBA" id="ARBA00001974"/>
    </source>
</evidence>
<dbReference type="GO" id="GO:0008681">
    <property type="term" value="F:2-octaprenyl-6-methoxyphenol hydroxylase activity"/>
    <property type="evidence" value="ECO:0007669"/>
    <property type="project" value="InterPro"/>
</dbReference>
<dbReference type="GO" id="GO:0071949">
    <property type="term" value="F:FAD binding"/>
    <property type="evidence" value="ECO:0007669"/>
    <property type="project" value="InterPro"/>
</dbReference>
<proteinExistence type="inferred from homology"/>
<dbReference type="InterPro" id="IPR036188">
    <property type="entry name" value="FAD/NAD-bd_sf"/>
</dbReference>
<dbReference type="Pfam" id="PF01494">
    <property type="entry name" value="FAD_binding_3"/>
    <property type="match status" value="1"/>
</dbReference>
<dbReference type="NCBIfam" id="TIGR01984">
    <property type="entry name" value="UbiH"/>
    <property type="match status" value="1"/>
</dbReference>
<dbReference type="NCBIfam" id="NF004356">
    <property type="entry name" value="PRK05732.1"/>
    <property type="match status" value="1"/>
</dbReference>
<dbReference type="Gene3D" id="3.50.50.60">
    <property type="entry name" value="FAD/NAD(P)-binding domain"/>
    <property type="match status" value="2"/>
</dbReference>
<keyword evidence="10" id="KW-1185">Reference proteome</keyword>
<comment type="caution">
    <text evidence="9">The sequence shown here is derived from an EMBL/GenBank/DDBJ whole genome shotgun (WGS) entry which is preliminary data.</text>
</comment>
<evidence type="ECO:0000256" key="2">
    <source>
        <dbReference type="ARBA" id="ARBA00004749"/>
    </source>
</evidence>
<keyword evidence="7" id="KW-0503">Monooxygenase</keyword>
<dbReference type="InterPro" id="IPR010971">
    <property type="entry name" value="UbiH/COQ6"/>
</dbReference>
<gene>
    <name evidence="9" type="primary">ubiH</name>
    <name evidence="9" type="synonym">visB</name>
    <name evidence="9" type="ORF">Q8A57_06635</name>
</gene>
<organism evidence="9 10">
    <name type="scientific">Porticoccus litoralis</name>
    <dbReference type="NCBI Taxonomy" id="434086"/>
    <lineage>
        <taxon>Bacteria</taxon>
        <taxon>Pseudomonadati</taxon>
        <taxon>Pseudomonadota</taxon>
        <taxon>Gammaproteobacteria</taxon>
        <taxon>Cellvibrionales</taxon>
        <taxon>Porticoccaceae</taxon>
        <taxon>Porticoccus</taxon>
    </lineage>
</organism>
<reference evidence="9" key="2">
    <citation type="submission" date="2023-08" db="EMBL/GenBank/DDBJ databases">
        <authorList>
            <person name="Luo J."/>
        </authorList>
    </citation>
    <scope>NUCLEOTIDE SEQUENCE</scope>
    <source>
        <strain evidence="9">DSM 25064</strain>
    </source>
</reference>
<sequence>MAAEQDNTFDITIIGGGMVGASLALLLSSLKLDWRIRVVEAVATPSSGVPAQPSFDARSTALSHSTREIFELLGLWDQLQQGVAAINEVHVSDRGHIGTTRLSAQEQKLPALGYVVENRHLGAALMAAVQQTPDIDWLAPARVTAVQARREGVELTVSLDDQDATESFASRLLVVADGAQSHTRELLGIGASSKDYGQMAIVANISLAQDHNGVAYERFTDLGPMAMLPLQPIEGEHRAALIWTLPPERAEAMLQADDETFLEELQQRFGFRLGHFQRVGSRQAYPIKLVTSDEQVRHHVVVTGNAAHSLHPVAGQGFNLALRDLAVLAEVLGDAAARGESLGDLHVLQRYLNQQQADQQKTILLSDLLPKVFGLDSSPVALARNLGLLALDAVPLLRHQFARLGMGLETRGTPRLNGIKGAANG</sequence>
<dbReference type="EMBL" id="JAUUUU010000003">
    <property type="protein sequence ID" value="MDP1520635.1"/>
    <property type="molecule type" value="Genomic_DNA"/>
</dbReference>
<dbReference type="InterPro" id="IPR002938">
    <property type="entry name" value="FAD-bd"/>
</dbReference>
<dbReference type="GO" id="GO:0006744">
    <property type="term" value="P:ubiquinone biosynthetic process"/>
    <property type="evidence" value="ECO:0007669"/>
    <property type="project" value="InterPro"/>
</dbReference>
<dbReference type="EC" id="1.14.13.-" evidence="9"/>
<evidence type="ECO:0000256" key="4">
    <source>
        <dbReference type="ARBA" id="ARBA00022630"/>
    </source>
</evidence>
<dbReference type="PANTHER" id="PTHR43876:SF8">
    <property type="entry name" value="2-OCTAPRENYL-6-METHOXYPHENOL HYDROXYLASE"/>
    <property type="match status" value="1"/>
</dbReference>